<dbReference type="GO" id="GO:0022857">
    <property type="term" value="F:transmembrane transporter activity"/>
    <property type="evidence" value="ECO:0007669"/>
    <property type="project" value="InterPro"/>
</dbReference>
<feature type="transmembrane region" description="Helical" evidence="5">
    <location>
        <begin position="704"/>
        <end position="723"/>
    </location>
</feature>
<dbReference type="SUPFAM" id="SSF103473">
    <property type="entry name" value="MFS general substrate transporter"/>
    <property type="match status" value="1"/>
</dbReference>
<dbReference type="PANTHER" id="PTHR23520">
    <property type="entry name" value="TRANSPORTER, PUTATIVE (AFU_ORTHOLOGUE AFUA_3G04000)-RELATED"/>
    <property type="match status" value="1"/>
</dbReference>
<reference evidence="7" key="1">
    <citation type="journal article" date="2020" name="mSystems">
        <title>Genome- and Community-Level Interaction Insights into Carbon Utilization and Element Cycling Functions of Hydrothermarchaeota in Hydrothermal Sediment.</title>
        <authorList>
            <person name="Zhou Z."/>
            <person name="Liu Y."/>
            <person name="Xu W."/>
            <person name="Pan J."/>
            <person name="Luo Z.H."/>
            <person name="Li M."/>
        </authorList>
    </citation>
    <scope>NUCLEOTIDE SEQUENCE [LARGE SCALE GENOMIC DNA]</scope>
    <source>
        <strain evidence="7">SpSt-381</strain>
    </source>
</reference>
<dbReference type="EMBL" id="DSQF01000018">
    <property type="protein sequence ID" value="HGZ43566.1"/>
    <property type="molecule type" value="Genomic_DNA"/>
</dbReference>
<evidence type="ECO:0000313" key="7">
    <source>
        <dbReference type="EMBL" id="HGZ43566.1"/>
    </source>
</evidence>
<feature type="transmembrane region" description="Helical" evidence="5">
    <location>
        <begin position="477"/>
        <end position="498"/>
    </location>
</feature>
<dbReference type="InterPro" id="IPR011701">
    <property type="entry name" value="MFS"/>
</dbReference>
<feature type="compositionally biased region" description="Basic residues" evidence="4">
    <location>
        <begin position="378"/>
        <end position="387"/>
    </location>
</feature>
<feature type="transmembrane region" description="Helical" evidence="5">
    <location>
        <begin position="823"/>
        <end position="841"/>
    </location>
</feature>
<keyword evidence="1 5" id="KW-0812">Transmembrane</keyword>
<dbReference type="InterPro" id="IPR020846">
    <property type="entry name" value="MFS_dom"/>
</dbReference>
<feature type="compositionally biased region" description="Basic and acidic residues" evidence="4">
    <location>
        <begin position="117"/>
        <end position="134"/>
    </location>
</feature>
<proteinExistence type="predicted"/>
<feature type="compositionally biased region" description="Basic residues" evidence="4">
    <location>
        <begin position="101"/>
        <end position="112"/>
    </location>
</feature>
<feature type="domain" description="Major facilitator superfamily (MFS) profile" evidence="6">
    <location>
        <begin position="444"/>
        <end position="844"/>
    </location>
</feature>
<accession>A0A832MM90</accession>
<feature type="compositionally biased region" description="Low complexity" evidence="4">
    <location>
        <begin position="256"/>
        <end position="275"/>
    </location>
</feature>
<feature type="transmembrane region" description="Helical" evidence="5">
    <location>
        <begin position="669"/>
        <end position="692"/>
    </location>
</feature>
<dbReference type="Gene3D" id="1.20.1250.20">
    <property type="entry name" value="MFS general substrate transporter like domains"/>
    <property type="match status" value="2"/>
</dbReference>
<feature type="compositionally biased region" description="Low complexity" evidence="4">
    <location>
        <begin position="313"/>
        <end position="348"/>
    </location>
</feature>
<protein>
    <submittedName>
        <fullName evidence="7">MFS transporter</fullName>
    </submittedName>
</protein>
<feature type="compositionally biased region" description="Basic residues" evidence="4">
    <location>
        <begin position="61"/>
        <end position="84"/>
    </location>
</feature>
<sequence length="854" mass="89426">MARHGARAQPEPRLRQGRDARDARVPRRRVDAVDAAPAGGHAHHERRRLPPRPDLRLQPRAGRRARRARVAARGVRGARARALPRPRTPDGALPVVPRRPVAPRRGRLRRRSAAPLERLRGDARAPRSARRDPHAQALLAAREGHLRPRARAARGAARPSARADRRRARGRGGGGGARPRQRPGGAHRGARDRHHRHAHAVPLPGLAPHARAQRHHRLARAALHRRAVGHDDLRVPRSRGDAHADAAGRLPRAAGVVGGARPARPARGALAAPRARVARHRRADAGAALPARRAARGAASDRGRKPRCRARGARVPARRPVGAARPAGGDGGRPPARSRFARGPAPLGRLRRRADSEGVRRGLRGGAHGASHAGGRPRAARRVRSRPARPGVRAERVGARQLLLHAFAVGRPRTGRGAGVPRVARARRGSARAVARAAVGALSDRRRILAAAFLRALATGATGVLAGLYLARLGLDLAATGLVLAAGLAGAALAALGATLAADRVGRRRFLLGLAFAGAVGGLGVAFATRPAALLVAAFAGMLNGMGRDRGAALIVEQAMLPATTSDARRTRAFAWYNVLQDAGHALGALLAGAPALLRHAGWDDLAAWRATMAGLALLALAPAALYAGLGAALEAGPAARAAPDGADARRVRGCARLSPGTRPVLARLAALFALDSLGGGFLTAALLSAFFVERFGVDEAALAPLFFAARVLNALSHAAAAWLARRIGLVNTMVFTHLPSSLLLVTVAVAPSFPVAAALFLVREGLVEMDVPTRQSYVMAIVRPEERTVASGVTHLVRMAGWAVGPALAGAAMQGVALGTPLAIGAAAKIAYDLLLWVSFRRRPAPEERRGAA</sequence>
<evidence type="ECO:0000256" key="5">
    <source>
        <dbReference type="SAM" id="Phobius"/>
    </source>
</evidence>
<keyword evidence="3 5" id="KW-0472">Membrane</keyword>
<feature type="region of interest" description="Disordered" evidence="4">
    <location>
        <begin position="1"/>
        <end position="196"/>
    </location>
</feature>
<feature type="compositionally biased region" description="Basic residues" evidence="4">
    <location>
        <begin position="41"/>
        <end position="50"/>
    </location>
</feature>
<evidence type="ECO:0000256" key="3">
    <source>
        <dbReference type="ARBA" id="ARBA00023136"/>
    </source>
</evidence>
<comment type="caution">
    <text evidence="7">The sequence shown here is derived from an EMBL/GenBank/DDBJ whole genome shotgun (WGS) entry which is preliminary data.</text>
</comment>
<gene>
    <name evidence="7" type="ORF">ENR23_09105</name>
</gene>
<feature type="transmembrane region" description="Helical" evidence="5">
    <location>
        <begin position="743"/>
        <end position="763"/>
    </location>
</feature>
<feature type="region of interest" description="Disordered" evidence="4">
    <location>
        <begin position="256"/>
        <end position="394"/>
    </location>
</feature>
<feature type="transmembrane region" description="Helical" evidence="5">
    <location>
        <begin position="607"/>
        <end position="630"/>
    </location>
</feature>
<dbReference type="AlphaFoldDB" id="A0A832MM90"/>
<evidence type="ECO:0000256" key="4">
    <source>
        <dbReference type="SAM" id="MobiDB-lite"/>
    </source>
</evidence>
<dbReference type="PROSITE" id="PS50850">
    <property type="entry name" value="MFS"/>
    <property type="match status" value="1"/>
</dbReference>
<name>A0A832MM90_UNCEI</name>
<feature type="compositionally biased region" description="Basic and acidic residues" evidence="4">
    <location>
        <begin position="10"/>
        <end position="32"/>
    </location>
</feature>
<organism evidence="7">
    <name type="scientific">Eiseniibacteriota bacterium</name>
    <dbReference type="NCBI Taxonomy" id="2212470"/>
    <lineage>
        <taxon>Bacteria</taxon>
        <taxon>Candidatus Eiseniibacteriota</taxon>
    </lineage>
</organism>
<evidence type="ECO:0000256" key="1">
    <source>
        <dbReference type="ARBA" id="ARBA00022692"/>
    </source>
</evidence>
<feature type="compositionally biased region" description="Low complexity" evidence="4">
    <location>
        <begin position="285"/>
        <end position="300"/>
    </location>
</feature>
<dbReference type="InterPro" id="IPR036259">
    <property type="entry name" value="MFS_trans_sf"/>
</dbReference>
<feature type="transmembrane region" description="Helical" evidence="5">
    <location>
        <begin position="452"/>
        <end position="471"/>
    </location>
</feature>
<keyword evidence="2 5" id="KW-1133">Transmembrane helix</keyword>
<dbReference type="Pfam" id="PF07690">
    <property type="entry name" value="MFS_1"/>
    <property type="match status" value="1"/>
</dbReference>
<feature type="transmembrane region" description="Helical" evidence="5">
    <location>
        <begin position="510"/>
        <end position="540"/>
    </location>
</feature>
<evidence type="ECO:0000259" key="6">
    <source>
        <dbReference type="PROSITE" id="PS50850"/>
    </source>
</evidence>
<dbReference type="PANTHER" id="PTHR23520:SF5">
    <property type="entry name" value="TRANSPORTER, PUTATIVE (AFU_ORTHOLOGUE AFUA_3G04000)-RELATED"/>
    <property type="match status" value="1"/>
</dbReference>
<evidence type="ECO:0000256" key="2">
    <source>
        <dbReference type="ARBA" id="ARBA00022989"/>
    </source>
</evidence>